<proteinExistence type="predicted"/>
<evidence type="ECO:0000256" key="1">
    <source>
        <dbReference type="ARBA" id="ARBA00012513"/>
    </source>
</evidence>
<protein>
    <recommendedName>
        <fullName evidence="1">non-specific serine/threonine protein kinase</fullName>
        <ecNumber evidence="1">2.7.11.1</ecNumber>
    </recommendedName>
</protein>
<dbReference type="RefSeq" id="WP_012851615.1">
    <property type="nucleotide sequence ID" value="NC_013510.1"/>
</dbReference>
<evidence type="ECO:0000256" key="5">
    <source>
        <dbReference type="ARBA" id="ARBA00022777"/>
    </source>
</evidence>
<keyword evidence="2 10" id="KW-0723">Serine/threonine-protein kinase</keyword>
<dbReference type="EC" id="2.7.11.1" evidence="1"/>
<feature type="binding site" evidence="7">
    <location>
        <position position="39"/>
    </location>
    <ligand>
        <name>ATP</name>
        <dbReference type="ChEBI" id="CHEBI:30616"/>
    </ligand>
</feature>
<dbReference type="AlphaFoldDB" id="D1A9D5"/>
<feature type="region of interest" description="Disordered" evidence="8">
    <location>
        <begin position="275"/>
        <end position="325"/>
    </location>
</feature>
<dbReference type="GO" id="GO:0005524">
    <property type="term" value="F:ATP binding"/>
    <property type="evidence" value="ECO:0007669"/>
    <property type="project" value="UniProtKB-UniRule"/>
</dbReference>
<keyword evidence="3" id="KW-0808">Transferase</keyword>
<dbReference type="HOGENOM" id="CLU_501453_0_0_11"/>
<dbReference type="PROSITE" id="PS00107">
    <property type="entry name" value="PROTEIN_KINASE_ATP"/>
    <property type="match status" value="1"/>
</dbReference>
<dbReference type="EMBL" id="CP001738">
    <property type="protein sequence ID" value="ACY96831.1"/>
    <property type="molecule type" value="Genomic_DNA"/>
</dbReference>
<dbReference type="SMART" id="SM00924">
    <property type="entry name" value="MgtE_N"/>
    <property type="match status" value="1"/>
</dbReference>
<dbReference type="Gene3D" id="1.10.510.10">
    <property type="entry name" value="Transferase(Phosphotransferase) domain 1"/>
    <property type="match status" value="1"/>
</dbReference>
<evidence type="ECO:0000256" key="8">
    <source>
        <dbReference type="SAM" id="MobiDB-lite"/>
    </source>
</evidence>
<dbReference type="STRING" id="471852.Tcur_1248"/>
<dbReference type="SMART" id="SM00220">
    <property type="entry name" value="S_TKc"/>
    <property type="match status" value="1"/>
</dbReference>
<sequence>MTGQFGGGRFDRIRKLGEGGMGSVWLAWDRKLERKVAIKQLRTDLLTPQGKPLITPARVLREARAISRLQHPNIVQILDLIEAPGEPLLIMEYVAGEPLSELIERRPALTELQAAEIGLAVLDALTAAHAQQVLHRDVKPGNILIKRATVHRETLSQRVRLIDFGNAAIEDYRVTTKSILVGSLWYMAPERFNGQTGAPSDLWSLGVTLYQAVERRLPFPGEQMQQVIHALINEEPAPLTPGRLLAPVITGLLVKDPDRRLEAAQARDMLVEIIETERARRRPRPVRPEGGGEPRSTPHPQGTAPGPQRPAPPREPAPSQPESPRGFAAIVAHSPQEAVALLREQGPRTAAQRLDRLAAGSDEAVTVVLGVGEEFAGAMLAHARPETAAAVLGRIPGEQAARLLAAVPPGATAPILAAFPTGDPATAHLMRALPARAAARILNDLPWQRVGELLKPLSPARRAEILSGMSPRRAAAVLDRLPADAQRAAALIQRIPADRVGAILDRMDARRVARILLVHPDRAARLLKLMGTAERGQVLDHMD</sequence>
<dbReference type="eggNOG" id="COG0515">
    <property type="taxonomic scope" value="Bacteria"/>
</dbReference>
<evidence type="ECO:0000256" key="6">
    <source>
        <dbReference type="ARBA" id="ARBA00022840"/>
    </source>
</evidence>
<dbReference type="KEGG" id="tcu:Tcur_1248"/>
<dbReference type="PROSITE" id="PS00108">
    <property type="entry name" value="PROTEIN_KINASE_ST"/>
    <property type="match status" value="1"/>
</dbReference>
<name>D1A9D5_THECD</name>
<dbReference type="InterPro" id="IPR011009">
    <property type="entry name" value="Kinase-like_dom_sf"/>
</dbReference>
<reference evidence="10 11" key="1">
    <citation type="journal article" date="2011" name="Stand. Genomic Sci.">
        <title>Complete genome sequence of Thermomonospora curvata type strain (B9).</title>
        <authorList>
            <person name="Chertkov O."/>
            <person name="Sikorski J."/>
            <person name="Nolan M."/>
            <person name="Lapidus A."/>
            <person name="Lucas S."/>
            <person name="Del Rio T.G."/>
            <person name="Tice H."/>
            <person name="Cheng J.F."/>
            <person name="Goodwin L."/>
            <person name="Pitluck S."/>
            <person name="Liolios K."/>
            <person name="Ivanova N."/>
            <person name="Mavromatis K."/>
            <person name="Mikhailova N."/>
            <person name="Ovchinnikova G."/>
            <person name="Pati A."/>
            <person name="Chen A."/>
            <person name="Palaniappan K."/>
            <person name="Djao O.D."/>
            <person name="Land M."/>
            <person name="Hauser L."/>
            <person name="Chang Y.J."/>
            <person name="Jeffries C.D."/>
            <person name="Brettin T."/>
            <person name="Han C."/>
            <person name="Detter J.C."/>
            <person name="Rohde M."/>
            <person name="Goker M."/>
            <person name="Woyke T."/>
            <person name="Bristow J."/>
            <person name="Eisen J.A."/>
            <person name="Markowitz V."/>
            <person name="Hugenholtz P."/>
            <person name="Klenk H.P."/>
            <person name="Kyrpides N.C."/>
        </authorList>
    </citation>
    <scope>NUCLEOTIDE SEQUENCE [LARGE SCALE GENOMIC DNA]</scope>
    <source>
        <strain evidence="11">ATCC 19995 / DSM 43183 / JCM 3096 / KCTC 9072 / NBRC 15933 / NCIMB 10081 / Henssen B9</strain>
    </source>
</reference>
<dbReference type="Proteomes" id="UP000001918">
    <property type="component" value="Chromosome"/>
</dbReference>
<feature type="domain" description="Protein kinase" evidence="9">
    <location>
        <begin position="10"/>
        <end position="274"/>
    </location>
</feature>
<keyword evidence="6 7" id="KW-0067">ATP-binding</keyword>
<evidence type="ECO:0000259" key="9">
    <source>
        <dbReference type="PROSITE" id="PS50011"/>
    </source>
</evidence>
<dbReference type="PROSITE" id="PS50011">
    <property type="entry name" value="PROTEIN_KINASE_DOM"/>
    <property type="match status" value="1"/>
</dbReference>
<keyword evidence="5 10" id="KW-0418">Kinase</keyword>
<dbReference type="InterPro" id="IPR006668">
    <property type="entry name" value="Mg_transptr_MgtE_intracell_dom"/>
</dbReference>
<dbReference type="SUPFAM" id="SSF158791">
    <property type="entry name" value="MgtE N-terminal domain-like"/>
    <property type="match status" value="1"/>
</dbReference>
<gene>
    <name evidence="10" type="ordered locus">Tcur_1248</name>
</gene>
<dbReference type="PANTHER" id="PTHR43289:SF6">
    <property type="entry name" value="SERINE_THREONINE-PROTEIN KINASE NEKL-3"/>
    <property type="match status" value="1"/>
</dbReference>
<dbReference type="InterPro" id="IPR008271">
    <property type="entry name" value="Ser/Thr_kinase_AS"/>
</dbReference>
<organism evidence="10 11">
    <name type="scientific">Thermomonospora curvata (strain ATCC 19995 / DSM 43183 / JCM 3096 / KCTC 9072 / NBRC 15933 / NCIMB 10081 / Henssen B9)</name>
    <dbReference type="NCBI Taxonomy" id="471852"/>
    <lineage>
        <taxon>Bacteria</taxon>
        <taxon>Bacillati</taxon>
        <taxon>Actinomycetota</taxon>
        <taxon>Actinomycetes</taxon>
        <taxon>Streptosporangiales</taxon>
        <taxon>Thermomonosporaceae</taxon>
        <taxon>Thermomonospora</taxon>
    </lineage>
</organism>
<keyword evidence="11" id="KW-1185">Reference proteome</keyword>
<feature type="compositionally biased region" description="Pro residues" evidence="8">
    <location>
        <begin position="307"/>
        <end position="321"/>
    </location>
</feature>
<dbReference type="InterPro" id="IPR017441">
    <property type="entry name" value="Protein_kinase_ATP_BS"/>
</dbReference>
<evidence type="ECO:0000313" key="11">
    <source>
        <dbReference type="Proteomes" id="UP000001918"/>
    </source>
</evidence>
<dbReference type="SUPFAM" id="SSF56112">
    <property type="entry name" value="Protein kinase-like (PK-like)"/>
    <property type="match status" value="1"/>
</dbReference>
<evidence type="ECO:0000256" key="4">
    <source>
        <dbReference type="ARBA" id="ARBA00022741"/>
    </source>
</evidence>
<dbReference type="Pfam" id="PF00069">
    <property type="entry name" value="Pkinase"/>
    <property type="match status" value="1"/>
</dbReference>
<evidence type="ECO:0000256" key="7">
    <source>
        <dbReference type="PROSITE-ProRule" id="PRU10141"/>
    </source>
</evidence>
<keyword evidence="4 7" id="KW-0547">Nucleotide-binding</keyword>
<evidence type="ECO:0000313" key="10">
    <source>
        <dbReference type="EMBL" id="ACY96831.1"/>
    </source>
</evidence>
<accession>D1A9D5</accession>
<dbReference type="InterPro" id="IPR000719">
    <property type="entry name" value="Prot_kinase_dom"/>
</dbReference>
<dbReference type="Gene3D" id="1.10.220.30">
    <property type="match status" value="1"/>
</dbReference>
<dbReference type="GO" id="GO:0004674">
    <property type="term" value="F:protein serine/threonine kinase activity"/>
    <property type="evidence" value="ECO:0007669"/>
    <property type="project" value="UniProtKB-KW"/>
</dbReference>
<dbReference type="eggNOG" id="COG2239">
    <property type="taxonomic scope" value="Bacteria"/>
</dbReference>
<dbReference type="CDD" id="cd14014">
    <property type="entry name" value="STKc_PknB_like"/>
    <property type="match status" value="1"/>
</dbReference>
<evidence type="ECO:0000256" key="3">
    <source>
        <dbReference type="ARBA" id="ARBA00022679"/>
    </source>
</evidence>
<dbReference type="PANTHER" id="PTHR43289">
    <property type="entry name" value="MITOGEN-ACTIVATED PROTEIN KINASE KINASE KINASE 20-RELATED"/>
    <property type="match status" value="1"/>
</dbReference>
<evidence type="ECO:0000256" key="2">
    <source>
        <dbReference type="ARBA" id="ARBA00022527"/>
    </source>
</evidence>
<dbReference type="Pfam" id="PF03448">
    <property type="entry name" value="MgtE_N"/>
    <property type="match status" value="1"/>
</dbReference>